<evidence type="ECO:0000256" key="1">
    <source>
        <dbReference type="SAM" id="Phobius"/>
    </source>
</evidence>
<feature type="transmembrane region" description="Helical" evidence="1">
    <location>
        <begin position="46"/>
        <end position="64"/>
    </location>
</feature>
<evidence type="ECO:0000313" key="3">
    <source>
        <dbReference type="Proteomes" id="UP001059844"/>
    </source>
</evidence>
<name>A0ABY5IWV3_9FLAO</name>
<protein>
    <submittedName>
        <fullName evidence="2">Uncharacterized protein</fullName>
    </submittedName>
</protein>
<feature type="transmembrane region" description="Helical" evidence="1">
    <location>
        <begin position="76"/>
        <end position="98"/>
    </location>
</feature>
<gene>
    <name evidence="2" type="ORF">NOX80_08860</name>
</gene>
<evidence type="ECO:0000313" key="2">
    <source>
        <dbReference type="EMBL" id="UUC47295.1"/>
    </source>
</evidence>
<accession>A0ABY5IWV3</accession>
<dbReference type="RefSeq" id="WP_256552927.1">
    <property type="nucleotide sequence ID" value="NZ_CP101751.1"/>
</dbReference>
<keyword evidence="1" id="KW-0472">Membrane</keyword>
<dbReference type="EMBL" id="CP101751">
    <property type="protein sequence ID" value="UUC47295.1"/>
    <property type="molecule type" value="Genomic_DNA"/>
</dbReference>
<keyword evidence="1" id="KW-0812">Transmembrane</keyword>
<reference evidence="2" key="1">
    <citation type="submission" date="2022-07" db="EMBL/GenBank/DDBJ databases">
        <title>Isolation, identification, and degradation of a PFOSA degrading strain from sewage treatment plant.</title>
        <authorList>
            <person name="Zhang L."/>
            <person name="Huo Y."/>
        </authorList>
    </citation>
    <scope>NUCLEOTIDE SEQUENCE</scope>
    <source>
        <strain evidence="2">C1</strain>
    </source>
</reference>
<sequence>MNKMISLFSDNPGKLFIVDGTGALITSALLFVFLKIPMLNTGLPDVVLVGLLVISLLISCYSFVSSFAVKKKRKNFIILNGILNLFYCLLTFGFLMYYHREVTVLGKIYFTLEILIIGVLIYVELLTAKAIRN</sequence>
<organism evidence="2 3">
    <name type="scientific">Flavobacterium cerinum</name>
    <dbReference type="NCBI Taxonomy" id="2502784"/>
    <lineage>
        <taxon>Bacteria</taxon>
        <taxon>Pseudomonadati</taxon>
        <taxon>Bacteroidota</taxon>
        <taxon>Flavobacteriia</taxon>
        <taxon>Flavobacteriales</taxon>
        <taxon>Flavobacteriaceae</taxon>
        <taxon>Flavobacterium</taxon>
    </lineage>
</organism>
<feature type="transmembrane region" description="Helical" evidence="1">
    <location>
        <begin position="12"/>
        <end position="34"/>
    </location>
</feature>
<dbReference type="Proteomes" id="UP001059844">
    <property type="component" value="Chromosome"/>
</dbReference>
<proteinExistence type="predicted"/>
<keyword evidence="3" id="KW-1185">Reference proteome</keyword>
<keyword evidence="1" id="KW-1133">Transmembrane helix</keyword>
<feature type="transmembrane region" description="Helical" evidence="1">
    <location>
        <begin position="104"/>
        <end position="123"/>
    </location>
</feature>